<keyword evidence="1" id="KW-1133">Transmembrane helix</keyword>
<feature type="transmembrane region" description="Helical" evidence="1">
    <location>
        <begin position="12"/>
        <end position="31"/>
    </location>
</feature>
<evidence type="ECO:0000259" key="2">
    <source>
        <dbReference type="Pfam" id="PF07760"/>
    </source>
</evidence>
<dbReference type="Pfam" id="PF07760">
    <property type="entry name" value="DUF1616"/>
    <property type="match status" value="1"/>
</dbReference>
<dbReference type="STRING" id="1230454.C461_00072"/>
<accession>M0PKT2</accession>
<evidence type="ECO:0000313" key="3">
    <source>
        <dbReference type="EMBL" id="EMA70637.1"/>
    </source>
</evidence>
<feature type="transmembrane region" description="Helical" evidence="1">
    <location>
        <begin position="169"/>
        <end position="191"/>
    </location>
</feature>
<keyword evidence="1" id="KW-0812">Transmembrane</keyword>
<feature type="transmembrane region" description="Helical" evidence="1">
    <location>
        <begin position="37"/>
        <end position="62"/>
    </location>
</feature>
<dbReference type="EMBL" id="AOJI01000002">
    <property type="protein sequence ID" value="EMA70637.1"/>
    <property type="molecule type" value="Genomic_DNA"/>
</dbReference>
<name>M0PKT2_9EURY</name>
<dbReference type="AlphaFoldDB" id="M0PKT2"/>
<evidence type="ECO:0000256" key="1">
    <source>
        <dbReference type="SAM" id="Phobius"/>
    </source>
</evidence>
<dbReference type="Proteomes" id="UP000011575">
    <property type="component" value="Unassembled WGS sequence"/>
</dbReference>
<feature type="transmembrane region" description="Helical" evidence="1">
    <location>
        <begin position="83"/>
        <end position="110"/>
    </location>
</feature>
<feature type="transmembrane region" description="Helical" evidence="1">
    <location>
        <begin position="116"/>
        <end position="134"/>
    </location>
</feature>
<evidence type="ECO:0000313" key="4">
    <source>
        <dbReference type="Proteomes" id="UP000011575"/>
    </source>
</evidence>
<feature type="domain" description="DUF1616" evidence="2">
    <location>
        <begin position="22"/>
        <end position="324"/>
    </location>
</feature>
<comment type="caution">
    <text evidence="3">The sequence shown here is derived from an EMBL/GenBank/DDBJ whole genome shotgun (WGS) entry which is preliminary data.</text>
</comment>
<keyword evidence="4" id="KW-1185">Reference proteome</keyword>
<gene>
    <name evidence="3" type="ORF">C461_00072</name>
</gene>
<dbReference type="InterPro" id="IPR011674">
    <property type="entry name" value="DUF1616"/>
</dbReference>
<organism evidence="3 4">
    <name type="scientific">Halorubrum aidingense JCM 13560</name>
    <dbReference type="NCBI Taxonomy" id="1230454"/>
    <lineage>
        <taxon>Archaea</taxon>
        <taxon>Methanobacteriati</taxon>
        <taxon>Methanobacteriota</taxon>
        <taxon>Stenosarchaea group</taxon>
        <taxon>Halobacteria</taxon>
        <taxon>Halobacteriales</taxon>
        <taxon>Haloferacaceae</taxon>
        <taxon>Halorubrum</taxon>
    </lineage>
</organism>
<proteinExistence type="predicted"/>
<sequence>MGADDRFDHRITLDVVLTTGYALVAALVLVTDVATGALRLAVAAPFVGFLPGYALLSVLVPATDGVDGPSLTAGRLRGSGLAWFERCSLSVGASLGLLPILALSLSALGFPLTSDTVVLTLFAVVAGGSFLGLIRRLRLPHGDAYAPPVDRWEAEGRAAVTEPDHRVDAALNVALALAVLLAMSGLAYGLAAPDRGESYTEAALLTEGEDSLVAGNYTTDVTRGESIPLTLSVENREDRPIDYTAVVVVERVREDGESVDVLEREELDRFSLSVPDGETRTRGLDPAPGIAGNDLRLSVLVFQGDAPDTPTAADADERLFLWVDVEPAGGGAGSLTGGDP</sequence>
<reference evidence="3 4" key="1">
    <citation type="journal article" date="2014" name="PLoS Genet.">
        <title>Phylogenetically driven sequencing of extremely halophilic archaea reveals strategies for static and dynamic osmo-response.</title>
        <authorList>
            <person name="Becker E.A."/>
            <person name="Seitzer P.M."/>
            <person name="Tritt A."/>
            <person name="Larsen D."/>
            <person name="Krusor M."/>
            <person name="Yao A.I."/>
            <person name="Wu D."/>
            <person name="Madern D."/>
            <person name="Eisen J.A."/>
            <person name="Darling A.E."/>
            <person name="Facciotti M.T."/>
        </authorList>
    </citation>
    <scope>NUCLEOTIDE SEQUENCE [LARGE SCALE GENOMIC DNA]</scope>
    <source>
        <strain evidence="3 4">JCM 13560</strain>
    </source>
</reference>
<dbReference type="PATRIC" id="fig|1230454.4.peg.15"/>
<protein>
    <recommendedName>
        <fullName evidence="2">DUF1616 domain-containing protein</fullName>
    </recommendedName>
</protein>
<keyword evidence="1" id="KW-0472">Membrane</keyword>